<sequence>MPDRAPHIRWQRNPRVANFIKHLLLNQWNRPVYDRSWSFLHVNRFSATDDLQYQNPKTKNVIFSAKLAGGGVARIQITYRPGGLTHRATPRVNPDDGESKIRQLGVPVGVEQDIGGLDVPVNDQGLAFVKELHGTCDLHGDLNALRPRWRGGFMEPVVEGGIGHELHDEQLVVGRVMTRPQEVDDVWVLTQRREHSYFVLELGVVVLRLKGSRGLLYSNKVVVVFD</sequence>
<dbReference type="EMBL" id="CM039439">
    <property type="protein sequence ID" value="KAI4296204.1"/>
    <property type="molecule type" value="Genomic_DNA"/>
</dbReference>
<name>A0ACB9KG82_BAUVA</name>
<reference evidence="1 2" key="1">
    <citation type="journal article" date="2022" name="DNA Res.">
        <title>Chromosomal-level genome assembly of the orchid tree Bauhinia variegata (Leguminosae; Cercidoideae) supports the allotetraploid origin hypothesis of Bauhinia.</title>
        <authorList>
            <person name="Zhong Y."/>
            <person name="Chen Y."/>
            <person name="Zheng D."/>
            <person name="Pang J."/>
            <person name="Liu Y."/>
            <person name="Luo S."/>
            <person name="Meng S."/>
            <person name="Qian L."/>
            <person name="Wei D."/>
            <person name="Dai S."/>
            <person name="Zhou R."/>
        </authorList>
    </citation>
    <scope>NUCLEOTIDE SEQUENCE [LARGE SCALE GENOMIC DNA]</scope>
    <source>
        <strain evidence="1">BV-YZ2020</strain>
    </source>
</reference>
<protein>
    <submittedName>
        <fullName evidence="1">Uncharacterized protein</fullName>
    </submittedName>
</protein>
<dbReference type="Proteomes" id="UP000828941">
    <property type="component" value="Chromosome 14"/>
</dbReference>
<evidence type="ECO:0000313" key="2">
    <source>
        <dbReference type="Proteomes" id="UP000828941"/>
    </source>
</evidence>
<proteinExistence type="predicted"/>
<organism evidence="1 2">
    <name type="scientific">Bauhinia variegata</name>
    <name type="common">Purple orchid tree</name>
    <name type="synonym">Phanera variegata</name>
    <dbReference type="NCBI Taxonomy" id="167791"/>
    <lineage>
        <taxon>Eukaryota</taxon>
        <taxon>Viridiplantae</taxon>
        <taxon>Streptophyta</taxon>
        <taxon>Embryophyta</taxon>
        <taxon>Tracheophyta</taxon>
        <taxon>Spermatophyta</taxon>
        <taxon>Magnoliopsida</taxon>
        <taxon>eudicotyledons</taxon>
        <taxon>Gunneridae</taxon>
        <taxon>Pentapetalae</taxon>
        <taxon>rosids</taxon>
        <taxon>fabids</taxon>
        <taxon>Fabales</taxon>
        <taxon>Fabaceae</taxon>
        <taxon>Cercidoideae</taxon>
        <taxon>Cercideae</taxon>
        <taxon>Bauhiniinae</taxon>
        <taxon>Bauhinia</taxon>
    </lineage>
</organism>
<accession>A0ACB9KG82</accession>
<evidence type="ECO:0000313" key="1">
    <source>
        <dbReference type="EMBL" id="KAI4296204.1"/>
    </source>
</evidence>
<keyword evidence="2" id="KW-1185">Reference proteome</keyword>
<comment type="caution">
    <text evidence="1">The sequence shown here is derived from an EMBL/GenBank/DDBJ whole genome shotgun (WGS) entry which is preliminary data.</text>
</comment>
<gene>
    <name evidence="1" type="ORF">L6164_036180</name>
</gene>